<keyword evidence="11" id="KW-1185">Reference proteome</keyword>
<dbReference type="OrthoDB" id="2011568at2"/>
<comment type="similarity">
    <text evidence="6">Belongs to the ABC-4 integral membrane protein family.</text>
</comment>
<dbReference type="Proteomes" id="UP000253817">
    <property type="component" value="Unassembled WGS sequence"/>
</dbReference>
<gene>
    <name evidence="9" type="ORF">C1876_05315</name>
    <name evidence="10" type="ORF">DMP09_14590</name>
</gene>
<reference evidence="9 11" key="1">
    <citation type="journal article" date="2018" name="Elife">
        <title>Discovery and characterization of a prevalent human gut bacterial enzyme sufficient for the inactivation of a family of plant toxins.</title>
        <authorList>
            <person name="Koppel N."/>
            <person name="Bisanz J.E."/>
            <person name="Pandelia M.E."/>
            <person name="Turnbaugh P.J."/>
            <person name="Balskus E.P."/>
        </authorList>
    </citation>
    <scope>NUCLEOTIDE SEQUENCE [LARGE SCALE GENOMIC DNA]</scope>
    <source>
        <strain evidence="9 11">DSM 16107</strain>
    </source>
</reference>
<dbReference type="InterPro" id="IPR003838">
    <property type="entry name" value="ABC3_permease_C"/>
</dbReference>
<reference evidence="10" key="3">
    <citation type="journal article" date="2019" name="Microbiol. Resour. Announc.">
        <title>Draft Genome Sequences of Type Strains of Gordonibacter faecihominis, Paraeggerthella hongkongensis, Parvibacter caecicola,Slackia equolifaciens, Slackia faecicanis, and Slackia isoflavoniconvertens.</title>
        <authorList>
            <person name="Danylec N."/>
            <person name="Stoll D.A."/>
            <person name="Dotsch A."/>
            <person name="Huch M."/>
        </authorList>
    </citation>
    <scope>NUCLEOTIDE SEQUENCE</scope>
    <source>
        <strain evidence="10">DSM 16107</strain>
    </source>
</reference>
<feature type="transmembrane region" description="Helical" evidence="7">
    <location>
        <begin position="454"/>
        <end position="475"/>
    </location>
</feature>
<dbReference type="Pfam" id="PF02687">
    <property type="entry name" value="FtsX"/>
    <property type="match status" value="2"/>
</dbReference>
<evidence type="ECO:0000256" key="3">
    <source>
        <dbReference type="ARBA" id="ARBA00022692"/>
    </source>
</evidence>
<dbReference type="Proteomes" id="UP000270112">
    <property type="component" value="Unassembled WGS sequence"/>
</dbReference>
<dbReference type="EMBL" id="QICC01000086">
    <property type="protein sequence ID" value="RNM40368.1"/>
    <property type="molecule type" value="Genomic_DNA"/>
</dbReference>
<keyword evidence="5 7" id="KW-0472">Membrane</keyword>
<dbReference type="GO" id="GO:0022857">
    <property type="term" value="F:transmembrane transporter activity"/>
    <property type="evidence" value="ECO:0007669"/>
    <property type="project" value="TreeGrafter"/>
</dbReference>
<evidence type="ECO:0000256" key="6">
    <source>
        <dbReference type="ARBA" id="ARBA00038076"/>
    </source>
</evidence>
<evidence type="ECO:0000256" key="4">
    <source>
        <dbReference type="ARBA" id="ARBA00022989"/>
    </source>
</evidence>
<feature type="transmembrane region" description="Helical" evidence="7">
    <location>
        <begin position="675"/>
        <end position="698"/>
    </location>
</feature>
<dbReference type="InterPro" id="IPR050250">
    <property type="entry name" value="Macrolide_Exporter_MacB"/>
</dbReference>
<feature type="transmembrane region" description="Helical" evidence="7">
    <location>
        <begin position="345"/>
        <end position="369"/>
    </location>
</feature>
<name>A0A3N0ITQ7_9ACTN</name>
<reference evidence="12" key="2">
    <citation type="submission" date="2018-05" db="EMBL/GenBank/DDBJ databases">
        <title>Genome Sequencing of selected type strains of the family Eggerthellaceae.</title>
        <authorList>
            <person name="Danylec N."/>
            <person name="Stoll D.A."/>
            <person name="Doetsch A."/>
            <person name="Huch M."/>
        </authorList>
    </citation>
    <scope>NUCLEOTIDE SEQUENCE [LARGE SCALE GENOMIC DNA]</scope>
    <source>
        <strain evidence="12">DSM 16107</strain>
    </source>
</reference>
<evidence type="ECO:0000259" key="8">
    <source>
        <dbReference type="Pfam" id="PF02687"/>
    </source>
</evidence>
<feature type="domain" description="ABC3 transporter permease C-terminal" evidence="8">
    <location>
        <begin position="293"/>
        <end position="403"/>
    </location>
</feature>
<feature type="transmembrane region" description="Helical" evidence="7">
    <location>
        <begin position="773"/>
        <end position="794"/>
    </location>
</feature>
<dbReference type="AlphaFoldDB" id="A0A3N0ITQ7"/>
<keyword evidence="2" id="KW-1003">Cell membrane</keyword>
<evidence type="ECO:0000313" key="12">
    <source>
        <dbReference type="Proteomes" id="UP000270112"/>
    </source>
</evidence>
<evidence type="ECO:0000256" key="7">
    <source>
        <dbReference type="SAM" id="Phobius"/>
    </source>
</evidence>
<feature type="transmembrane region" description="Helical" evidence="7">
    <location>
        <begin position="276"/>
        <end position="306"/>
    </location>
</feature>
<keyword evidence="4 7" id="KW-1133">Transmembrane helix</keyword>
<evidence type="ECO:0000313" key="10">
    <source>
        <dbReference type="EMBL" id="RNM40368.1"/>
    </source>
</evidence>
<dbReference type="RefSeq" id="WP_114545676.1">
    <property type="nucleotide sequence ID" value="NZ_PPTT01000006.1"/>
</dbReference>
<evidence type="ECO:0000313" key="9">
    <source>
        <dbReference type="EMBL" id="RDB70209.1"/>
    </source>
</evidence>
<keyword evidence="3 7" id="KW-0812">Transmembrane</keyword>
<proteinExistence type="inferred from homology"/>
<evidence type="ECO:0000256" key="5">
    <source>
        <dbReference type="ARBA" id="ARBA00023136"/>
    </source>
</evidence>
<feature type="domain" description="ABC3 transporter permease C-terminal" evidence="8">
    <location>
        <begin position="682"/>
        <end position="800"/>
    </location>
</feature>
<accession>A0A3N0ITQ7</accession>
<comment type="caution">
    <text evidence="10">The sequence shown here is derived from an EMBL/GenBank/DDBJ whole genome shotgun (WGS) entry which is preliminary data.</text>
</comment>
<organism evidence="10 12">
    <name type="scientific">Eggerthella sinensis</name>
    <dbReference type="NCBI Taxonomy" id="242230"/>
    <lineage>
        <taxon>Bacteria</taxon>
        <taxon>Bacillati</taxon>
        <taxon>Actinomycetota</taxon>
        <taxon>Coriobacteriia</taxon>
        <taxon>Eggerthellales</taxon>
        <taxon>Eggerthellaceae</taxon>
        <taxon>Eggerthella</taxon>
    </lineage>
</organism>
<protein>
    <recommendedName>
        <fullName evidence="8">ABC3 transporter permease C-terminal domain-containing protein</fullName>
    </recommendedName>
</protein>
<evidence type="ECO:0000313" key="11">
    <source>
        <dbReference type="Proteomes" id="UP000253817"/>
    </source>
</evidence>
<dbReference type="PANTHER" id="PTHR30572">
    <property type="entry name" value="MEMBRANE COMPONENT OF TRANSPORTER-RELATED"/>
    <property type="match status" value="1"/>
</dbReference>
<evidence type="ECO:0000256" key="2">
    <source>
        <dbReference type="ARBA" id="ARBA00022475"/>
    </source>
</evidence>
<dbReference type="GO" id="GO:0005886">
    <property type="term" value="C:plasma membrane"/>
    <property type="evidence" value="ECO:0007669"/>
    <property type="project" value="UniProtKB-SubCell"/>
</dbReference>
<comment type="subcellular location">
    <subcellularLocation>
        <location evidence="1">Cell membrane</location>
        <topology evidence="1">Multi-pass membrane protein</topology>
    </subcellularLocation>
</comment>
<evidence type="ECO:0000256" key="1">
    <source>
        <dbReference type="ARBA" id="ARBA00004651"/>
    </source>
</evidence>
<feature type="transmembrane region" description="Helical" evidence="7">
    <location>
        <begin position="731"/>
        <end position="753"/>
    </location>
</feature>
<sequence length="808" mass="86037">MALVSTLAKAGIKRGKGSFLGLFFLMALTSTALCFTIGMYVDLNAREAEALAESGAGDVYVYDVPWNLTDEVVDDVRAIDEVGDARAYDALRIPTKFHHAGGDLDKNPTSSNMFEAWGAGLAYRVLADDGGSFVENPASPRPGELYAPASWRSSPGVDVGDTVDLLIGDETRTFTIAAFFEDPQLGTPFMEVKRCLLAPGDIDGMGDDVDALTLESGAPSDVFTSKQQAYRIVQMNVDLTEEARAAGMGPNDLTRIISEETSWGKSTSGLFSATTLAGYAMMVVVIGSAVCGVFALLLFVIALVICTHAVSTSIEQDYADYGTLKALGVSCPVLSRVLVIEYAGASLFGLLAGSGLSLVLVPVALPFFTQLTGVLAAHGGVSLPAVACLALLMALVVGVVAFKARKLSRISPLVAFRGGASDVRFASRLARPVTGSPLDLQVAMRAVVSAKRRYVGLLACSFVLCAFIVLVFGIGGTLGAPGAAYTTFGMWKSDVSVRATGEVDFDEVERFIEESSPVEKSWKELFTMVNLDGESRSFVGLSDLSLIQDVVEGRAPRLDNEVLIGPNLASSMGLEVGDEFVIEVAGEERTLIVCGFLSGMFNAGYGSVLTYDAFCTLFGEDSDDETVARQYALADPDVADDVRRGLEQRFGDAVDVRPTGLFTDTDDMITLIQTLFITMAYLMALVAATLAFLAVSLITGRMFTAERQDLGVYRALGFTSNRLRRQFALRFFIVALLGCLLGATAAAASGGWLMSQLFGMFGVTRFVLDTNPLMVAALTVGLALVFLAAAFVSARKIKRVDVRELVAE</sequence>
<dbReference type="PANTHER" id="PTHR30572:SF4">
    <property type="entry name" value="ABC TRANSPORTER PERMEASE YTRF"/>
    <property type="match status" value="1"/>
</dbReference>
<feature type="transmembrane region" description="Helical" evidence="7">
    <location>
        <begin position="381"/>
        <end position="402"/>
    </location>
</feature>
<dbReference type="EMBL" id="PPTT01000006">
    <property type="protein sequence ID" value="RDB70209.1"/>
    <property type="molecule type" value="Genomic_DNA"/>
</dbReference>